<dbReference type="PRINTS" id="PR00368">
    <property type="entry name" value="FADPNR"/>
</dbReference>
<dbReference type="RefSeq" id="WP_220205599.1">
    <property type="nucleotide sequence ID" value="NZ_BNJK01000001.1"/>
</dbReference>
<gene>
    <name evidence="2" type="ORF">KSF_049360</name>
</gene>
<dbReference type="EMBL" id="BNJK01000001">
    <property type="protein sequence ID" value="GHO94888.1"/>
    <property type="molecule type" value="Genomic_DNA"/>
</dbReference>
<dbReference type="PRINTS" id="PR00469">
    <property type="entry name" value="PNDRDTASEII"/>
</dbReference>
<dbReference type="AlphaFoldDB" id="A0A8J3IM44"/>
<dbReference type="PANTHER" id="PTHR43539">
    <property type="entry name" value="FLAVIN-BINDING MONOOXYGENASE-LIKE PROTEIN (AFU_ORTHOLOGUE AFUA_4G09220)"/>
    <property type="match status" value="1"/>
</dbReference>
<reference evidence="2" key="1">
    <citation type="submission" date="2020-10" db="EMBL/GenBank/DDBJ databases">
        <title>Taxonomic study of unclassified bacteria belonging to the class Ktedonobacteria.</title>
        <authorList>
            <person name="Yabe S."/>
            <person name="Wang C.M."/>
            <person name="Zheng Y."/>
            <person name="Sakai Y."/>
            <person name="Cavaletti L."/>
            <person name="Monciardini P."/>
            <person name="Donadio S."/>
        </authorList>
    </citation>
    <scope>NUCLEOTIDE SEQUENCE</scope>
    <source>
        <strain evidence="2">ID150040</strain>
    </source>
</reference>
<dbReference type="InterPro" id="IPR036188">
    <property type="entry name" value="FAD/NAD-bd_sf"/>
</dbReference>
<dbReference type="GO" id="GO:0004497">
    <property type="term" value="F:monooxygenase activity"/>
    <property type="evidence" value="ECO:0007669"/>
    <property type="project" value="UniProtKB-KW"/>
</dbReference>
<dbReference type="Gene3D" id="3.50.50.60">
    <property type="entry name" value="FAD/NAD(P)-binding domain"/>
    <property type="match status" value="1"/>
</dbReference>
<comment type="caution">
    <text evidence="2">The sequence shown here is derived from an EMBL/GenBank/DDBJ whole genome shotgun (WGS) entry which is preliminary data.</text>
</comment>
<dbReference type="GO" id="GO:0050660">
    <property type="term" value="F:flavin adenine dinucleotide binding"/>
    <property type="evidence" value="ECO:0007669"/>
    <property type="project" value="TreeGrafter"/>
</dbReference>
<evidence type="ECO:0000313" key="3">
    <source>
        <dbReference type="Proteomes" id="UP000597444"/>
    </source>
</evidence>
<dbReference type="SUPFAM" id="SSF51905">
    <property type="entry name" value="FAD/NAD(P)-binding domain"/>
    <property type="match status" value="2"/>
</dbReference>
<organism evidence="2 3">
    <name type="scientific">Reticulibacter mediterranei</name>
    <dbReference type="NCBI Taxonomy" id="2778369"/>
    <lineage>
        <taxon>Bacteria</taxon>
        <taxon>Bacillati</taxon>
        <taxon>Chloroflexota</taxon>
        <taxon>Ktedonobacteria</taxon>
        <taxon>Ktedonobacterales</taxon>
        <taxon>Reticulibacteraceae</taxon>
        <taxon>Reticulibacter</taxon>
    </lineage>
</organism>
<sequence>MFETLVIGAGQAGLAAGYTLQRAGLDFLIVEAGSSPTGSWGAYYESLTLFSPARFSSLPGMPFPGPPERYPKRDEVIAYLQSYAQRFHLPIQLQTRVERIERVGQHFRVDTSTGKSYEALSIIIATGAFHHPNLPLFPGQDLFRGQILHSAAYRRPEPFRGQRVLIVGAGESAVQIAVEVARMARVAIASRAPLRYRPQRVLGRDIHFWAWLTGLDRLPLGRFWEQHAPTAIIETGRYQEAFATGALDRRPLFQRFTNAGVVWEDGSLEAVDSVIFATGYRPSFGFLADLGALDAQGQALQHQGISLTAPGLYYLGLNFQRTFASATLRGGGPDAAFIIRHLKRWLRSSTNASSPGNASLAESKV</sequence>
<keyword evidence="3" id="KW-1185">Reference proteome</keyword>
<evidence type="ECO:0000256" key="1">
    <source>
        <dbReference type="ARBA" id="ARBA00023002"/>
    </source>
</evidence>
<dbReference type="Proteomes" id="UP000597444">
    <property type="component" value="Unassembled WGS sequence"/>
</dbReference>
<proteinExistence type="predicted"/>
<accession>A0A8J3IM44</accession>
<dbReference type="PANTHER" id="PTHR43539:SF78">
    <property type="entry name" value="FLAVIN-CONTAINING MONOOXYGENASE"/>
    <property type="match status" value="1"/>
</dbReference>
<keyword evidence="1" id="KW-0560">Oxidoreductase</keyword>
<dbReference type="Pfam" id="PF13738">
    <property type="entry name" value="Pyr_redox_3"/>
    <property type="match status" value="1"/>
</dbReference>
<protein>
    <submittedName>
        <fullName evidence="2">Monooxygenase</fullName>
    </submittedName>
</protein>
<dbReference type="InterPro" id="IPR050982">
    <property type="entry name" value="Auxin_biosynth/cation_transpt"/>
</dbReference>
<name>A0A8J3IM44_9CHLR</name>
<keyword evidence="2" id="KW-0503">Monooxygenase</keyword>
<evidence type="ECO:0000313" key="2">
    <source>
        <dbReference type="EMBL" id="GHO94888.1"/>
    </source>
</evidence>